<dbReference type="OrthoDB" id="5165349at2"/>
<gene>
    <name evidence="1" type="ORF">SAMN04488554_4199</name>
</gene>
<dbReference type="Proteomes" id="UP000199220">
    <property type="component" value="Unassembled WGS sequence"/>
</dbReference>
<dbReference type="EMBL" id="FNTX01000002">
    <property type="protein sequence ID" value="SEE99336.1"/>
    <property type="molecule type" value="Genomic_DNA"/>
</dbReference>
<proteinExistence type="predicted"/>
<keyword evidence="2" id="KW-1185">Reference proteome</keyword>
<reference evidence="2" key="1">
    <citation type="submission" date="2016-10" db="EMBL/GenBank/DDBJ databases">
        <authorList>
            <person name="Varghese N."/>
            <person name="Submissions S."/>
        </authorList>
    </citation>
    <scope>NUCLEOTIDE SEQUENCE [LARGE SCALE GENOMIC DNA]</scope>
    <source>
        <strain evidence="2">DSM 21368</strain>
    </source>
</reference>
<sequence length="698" mass="76632">MNPLIPTCTDLASDEVTDAFDDMVNPPGLTNHWATAQVDHDVLAVRSLNVPPVSQGDSISGQLYLGGRLARSYGQPVHTRWRPDRVERRTTIDGWELRTETVCPTGEPGVLVRLTITNTRGERRLRLGAWLTSTVTRSPQAWRAAEPPQAENTLTRDAARVTGTDETAWSVQELRPPEDATVLDGTARVVEAEVWVGAGESCTWTYLHAIAATSEEASAAADRLAAAAETAVATSEEAWNRSLAALFDPDSPEFSGSLPVLDTSDADLRRLYWWGAVGVLWFRRDNPASVLGRTYDTLMPRYWQTTTFIWDYSLSSHVHAQLDPAVMRRQIAHWVGLDIEQHFGTEWLTGGPVGYWYSVNHYAMTRLVRDYIAFTGDWAFLAEELTTPDGGTRPLREHLRSWARHWHTLRSGSGLADYGEIDNLLECVSSYVHEVASLNAANVWCLRTAARFAELDGDTGEAAGLRAEADELVALVRDLYIPGAGHFHARQPDGTLVPTKHCYDFATVGTTIAQDLPEQVRGEMVRFFDTELRTPSWMRALSAHDPDAGYSLRADHQWNGAYPAWPPDSARAAIALGHPEAVADWLPGLARTANQGPPGQAHFVEEAAEPVHGGARKTPPQFPYLIDWSCSSAGSFVELVIGGIFGVEVDVDGAVTADGWVARLDPDAALRGLQVAGRRYDIAGGQVTARTDDRKDGQ</sequence>
<name>A0A1H5NCR0_9MICO</name>
<dbReference type="AlphaFoldDB" id="A0A1H5NCR0"/>
<dbReference type="SUPFAM" id="SSF48208">
    <property type="entry name" value="Six-hairpin glycosidases"/>
    <property type="match status" value="1"/>
</dbReference>
<dbReference type="STRING" id="648782.SAMN04488554_4199"/>
<dbReference type="Gene3D" id="1.50.10.10">
    <property type="match status" value="1"/>
</dbReference>
<dbReference type="RefSeq" id="WP_089775344.1">
    <property type="nucleotide sequence ID" value="NZ_FNTX01000002.1"/>
</dbReference>
<dbReference type="InterPro" id="IPR012341">
    <property type="entry name" value="6hp_glycosidase-like_sf"/>
</dbReference>
<accession>A0A1H5NCR0</accession>
<evidence type="ECO:0000313" key="1">
    <source>
        <dbReference type="EMBL" id="SEE99336.1"/>
    </source>
</evidence>
<dbReference type="InterPro" id="IPR008928">
    <property type="entry name" value="6-hairpin_glycosidase_sf"/>
</dbReference>
<protein>
    <submittedName>
        <fullName evidence="1">Uncharacterized protein</fullName>
    </submittedName>
</protein>
<dbReference type="GO" id="GO:0005975">
    <property type="term" value="P:carbohydrate metabolic process"/>
    <property type="evidence" value="ECO:0007669"/>
    <property type="project" value="InterPro"/>
</dbReference>
<evidence type="ECO:0000313" key="2">
    <source>
        <dbReference type="Proteomes" id="UP000199220"/>
    </source>
</evidence>
<organism evidence="1 2">
    <name type="scientific">Ruania alba</name>
    <dbReference type="NCBI Taxonomy" id="648782"/>
    <lineage>
        <taxon>Bacteria</taxon>
        <taxon>Bacillati</taxon>
        <taxon>Actinomycetota</taxon>
        <taxon>Actinomycetes</taxon>
        <taxon>Micrococcales</taxon>
        <taxon>Ruaniaceae</taxon>
        <taxon>Ruania</taxon>
    </lineage>
</organism>